<accession>A0A161W1B1</accession>
<dbReference type="STRING" id="1121326.CLMAG_58440"/>
<reference evidence="2 3" key="1">
    <citation type="submission" date="2016-04" db="EMBL/GenBank/DDBJ databases">
        <title>Genome sequence of Clostridium magnum DSM 2767.</title>
        <authorList>
            <person name="Poehlein A."/>
            <person name="Uhlig R."/>
            <person name="Fischer R."/>
            <person name="Bahl H."/>
            <person name="Daniel R."/>
        </authorList>
    </citation>
    <scope>NUCLEOTIDE SEQUENCE [LARGE SCALE GENOMIC DNA]</scope>
    <source>
        <strain evidence="2 3">DSM 2767</strain>
    </source>
</reference>
<gene>
    <name evidence="2" type="ORF">CLMAG_58440</name>
</gene>
<keyword evidence="1" id="KW-1133">Transmembrane helix</keyword>
<dbReference type="OrthoDB" id="2874285at2"/>
<protein>
    <submittedName>
        <fullName evidence="2">Uncharacterized protein</fullName>
    </submittedName>
</protein>
<dbReference type="PATRIC" id="fig|1121326.3.peg.5907"/>
<name>A0A161W1B1_9CLOT</name>
<sequence length="106" mass="12166">MVFKLAFLMHQIVPIFFVCIAIFVIFKHIKWSKVKACISKFSESPSDKVARELIGTVKDFGYIPNHPTYWETMRAAYKLVCESTQVSPETNQALRTLLLSKGVNIR</sequence>
<dbReference type="Proteomes" id="UP000076603">
    <property type="component" value="Unassembled WGS sequence"/>
</dbReference>
<dbReference type="RefSeq" id="WP_066630491.1">
    <property type="nucleotide sequence ID" value="NZ_FQXL01000030.1"/>
</dbReference>
<keyword evidence="1" id="KW-0472">Membrane</keyword>
<evidence type="ECO:0000313" key="3">
    <source>
        <dbReference type="Proteomes" id="UP000076603"/>
    </source>
</evidence>
<dbReference type="AlphaFoldDB" id="A0A161W1B1"/>
<comment type="caution">
    <text evidence="2">The sequence shown here is derived from an EMBL/GenBank/DDBJ whole genome shotgun (WGS) entry which is preliminary data.</text>
</comment>
<organism evidence="2 3">
    <name type="scientific">Clostridium magnum DSM 2767</name>
    <dbReference type="NCBI Taxonomy" id="1121326"/>
    <lineage>
        <taxon>Bacteria</taxon>
        <taxon>Bacillati</taxon>
        <taxon>Bacillota</taxon>
        <taxon>Clostridia</taxon>
        <taxon>Eubacteriales</taxon>
        <taxon>Clostridiaceae</taxon>
        <taxon>Clostridium</taxon>
    </lineage>
</organism>
<dbReference type="EMBL" id="LWAE01000013">
    <property type="protein sequence ID" value="KZL88940.1"/>
    <property type="molecule type" value="Genomic_DNA"/>
</dbReference>
<keyword evidence="3" id="KW-1185">Reference proteome</keyword>
<keyword evidence="1" id="KW-0812">Transmembrane</keyword>
<feature type="transmembrane region" description="Helical" evidence="1">
    <location>
        <begin position="6"/>
        <end position="26"/>
    </location>
</feature>
<evidence type="ECO:0000313" key="2">
    <source>
        <dbReference type="EMBL" id="KZL88940.1"/>
    </source>
</evidence>
<proteinExistence type="predicted"/>
<evidence type="ECO:0000256" key="1">
    <source>
        <dbReference type="SAM" id="Phobius"/>
    </source>
</evidence>